<name>A0ABS8P7Z3_9PSEU</name>
<dbReference type="InterPro" id="IPR029068">
    <property type="entry name" value="Glyas_Bleomycin-R_OHBP_Dase"/>
</dbReference>
<dbReference type="SUPFAM" id="SSF54593">
    <property type="entry name" value="Glyoxalase/Bleomycin resistance protein/Dihydroxybiphenyl dioxygenase"/>
    <property type="match status" value="1"/>
</dbReference>
<dbReference type="Gene3D" id="3.10.180.10">
    <property type="entry name" value="2,3-Dihydroxybiphenyl 1,2-Dioxygenase, domain 1"/>
    <property type="match status" value="1"/>
</dbReference>
<feature type="domain" description="VOC" evidence="1">
    <location>
        <begin position="4"/>
        <end position="126"/>
    </location>
</feature>
<dbReference type="InterPro" id="IPR004360">
    <property type="entry name" value="Glyas_Fos-R_dOase_dom"/>
</dbReference>
<evidence type="ECO:0000313" key="3">
    <source>
        <dbReference type="Proteomes" id="UP001199469"/>
    </source>
</evidence>
<comment type="caution">
    <text evidence="2">The sequence shown here is derived from an EMBL/GenBank/DDBJ whole genome shotgun (WGS) entry which is preliminary data.</text>
</comment>
<dbReference type="Proteomes" id="UP001199469">
    <property type="component" value="Unassembled WGS sequence"/>
</dbReference>
<reference evidence="2 3" key="1">
    <citation type="submission" date="2021-11" db="EMBL/GenBank/DDBJ databases">
        <title>Draft genome sequence of Actinomycetospora sp. SF1 isolated from the rhizosphere soil.</title>
        <authorList>
            <person name="Duangmal K."/>
            <person name="Chantavorakit T."/>
        </authorList>
    </citation>
    <scope>NUCLEOTIDE SEQUENCE [LARGE SCALE GENOMIC DNA]</scope>
    <source>
        <strain evidence="2 3">TBRC 5722</strain>
    </source>
</reference>
<dbReference type="EMBL" id="JAJNDB010000002">
    <property type="protein sequence ID" value="MCD2194369.1"/>
    <property type="molecule type" value="Genomic_DNA"/>
</dbReference>
<keyword evidence="3" id="KW-1185">Reference proteome</keyword>
<proteinExistence type="predicted"/>
<protein>
    <submittedName>
        <fullName evidence="2">VOC family protein</fullName>
    </submittedName>
</protein>
<accession>A0ABS8P7Z3</accession>
<dbReference type="InterPro" id="IPR037523">
    <property type="entry name" value="VOC_core"/>
</dbReference>
<dbReference type="Pfam" id="PF00903">
    <property type="entry name" value="Glyoxalase"/>
    <property type="match status" value="1"/>
</dbReference>
<evidence type="ECO:0000259" key="1">
    <source>
        <dbReference type="PROSITE" id="PS51819"/>
    </source>
</evidence>
<dbReference type="PROSITE" id="PS51819">
    <property type="entry name" value="VOC"/>
    <property type="match status" value="1"/>
</dbReference>
<gene>
    <name evidence="2" type="ORF">LQ327_13400</name>
</gene>
<sequence>MARPVVHFEVTGRDPESLRGFFGELFDWRFDVPSRVADGISDPDAYGFLTPDTSNEAPGIPGGVGGGPGFGPKALFYVSVEDVDASLAQAERLGGKRVFGPAVAPSGLVVGHFADPEGNLIGLAAPPR</sequence>
<organism evidence="2 3">
    <name type="scientific">Actinomycetospora endophytica</name>
    <dbReference type="NCBI Taxonomy" id="2291215"/>
    <lineage>
        <taxon>Bacteria</taxon>
        <taxon>Bacillati</taxon>
        <taxon>Actinomycetota</taxon>
        <taxon>Actinomycetes</taxon>
        <taxon>Pseudonocardiales</taxon>
        <taxon>Pseudonocardiaceae</taxon>
        <taxon>Actinomycetospora</taxon>
    </lineage>
</organism>
<dbReference type="RefSeq" id="WP_230734288.1">
    <property type="nucleotide sequence ID" value="NZ_JAJNDB010000002.1"/>
</dbReference>
<evidence type="ECO:0000313" key="2">
    <source>
        <dbReference type="EMBL" id="MCD2194369.1"/>
    </source>
</evidence>